<reference evidence="1 2" key="1">
    <citation type="submission" date="2015-02" db="EMBL/GenBank/DDBJ databases">
        <title>Genome Sequencing of Rickettsiales.</title>
        <authorList>
            <person name="Daugherty S.C."/>
            <person name="Su Q."/>
            <person name="Abolude K."/>
            <person name="Beier-Sexton M."/>
            <person name="Carlyon J.A."/>
            <person name="Carter R."/>
            <person name="Day N.P."/>
            <person name="Dumler S.J."/>
            <person name="Dyachenko V."/>
            <person name="Godinez A."/>
            <person name="Kurtti T.J."/>
            <person name="Lichay M."/>
            <person name="Mullins K.E."/>
            <person name="Ott S."/>
            <person name="Pappas-Brown V."/>
            <person name="Paris D.H."/>
            <person name="Patel P."/>
            <person name="Richards A.L."/>
            <person name="Sadzewicz L."/>
            <person name="Sears K."/>
            <person name="Seidman D."/>
            <person name="Sengamalay N."/>
            <person name="Stenos J."/>
            <person name="Tallon L.J."/>
            <person name="Vincent G."/>
            <person name="Fraser C.M."/>
            <person name="Munderloh U."/>
            <person name="Dunning-Hotopp J.C."/>
        </authorList>
    </citation>
    <scope>NUCLEOTIDE SEQUENCE [LARGE SCALE GENOMIC DNA]</scope>
    <source>
        <strain evidence="1 2">EmCRT</strain>
    </source>
</reference>
<dbReference type="EMBL" id="LANU01000001">
    <property type="protein sequence ID" value="KJV65872.1"/>
    <property type="molecule type" value="Genomic_DNA"/>
</dbReference>
<dbReference type="Proteomes" id="UP000033546">
    <property type="component" value="Unassembled WGS sequence"/>
</dbReference>
<comment type="caution">
    <text evidence="1">The sequence shown here is derived from an EMBL/GenBank/DDBJ whole genome shotgun (WGS) entry which is preliminary data.</text>
</comment>
<proteinExistence type="predicted"/>
<dbReference type="PATRIC" id="fig|1359167.3.peg.51"/>
<protein>
    <submittedName>
        <fullName evidence="1">Uncharacterized protein</fullName>
    </submittedName>
</protein>
<dbReference type="AlphaFoldDB" id="A0A0F3NDS7"/>
<name>A0A0F3NDS7_9RICK</name>
<accession>A0A0F3NDS7</accession>
<evidence type="ECO:0000313" key="2">
    <source>
        <dbReference type="Proteomes" id="UP000033546"/>
    </source>
</evidence>
<gene>
    <name evidence="1" type="ORF">EMUCRT_0053</name>
</gene>
<organism evidence="1 2">
    <name type="scientific">Ehrlichia cf. muris str. EmCRT</name>
    <dbReference type="NCBI Taxonomy" id="1359167"/>
    <lineage>
        <taxon>Bacteria</taxon>
        <taxon>Pseudomonadati</taxon>
        <taxon>Pseudomonadota</taxon>
        <taxon>Alphaproteobacteria</taxon>
        <taxon>Rickettsiales</taxon>
        <taxon>Anaplasmataceae</taxon>
        <taxon>Ehrlichia</taxon>
    </lineage>
</organism>
<evidence type="ECO:0000313" key="1">
    <source>
        <dbReference type="EMBL" id="KJV65872.1"/>
    </source>
</evidence>
<sequence>MIFFINIRLISYCISYGTGKWRLARNNLFINYIVIKNYMEICSICEWEGVALGYFLYIITRCITLYKVSL</sequence>